<dbReference type="PATRIC" id="fig|1088721.7.peg.268"/>
<protein>
    <submittedName>
        <fullName evidence="2">Uncharacterized protein</fullName>
    </submittedName>
</protein>
<accession>G6ELJ9</accession>
<reference evidence="2 3" key="1">
    <citation type="journal article" date="2012" name="J. Bacteriol.">
        <title>Genome sequence of benzo(a)pyrene-degrading bacterium Novosphingobium pentaromativorans US6-1.</title>
        <authorList>
            <person name="Luo Y.R."/>
            <person name="Kang S.G."/>
            <person name="Kim S.J."/>
            <person name="Kim M.R."/>
            <person name="Li N."/>
            <person name="Lee J.H."/>
            <person name="Kwon K.K."/>
        </authorList>
    </citation>
    <scope>NUCLEOTIDE SEQUENCE [LARGE SCALE GENOMIC DNA]</scope>
    <source>
        <strain evidence="2 3">US6-1</strain>
        <plasmid evidence="2">pLA2</plasmid>
    </source>
</reference>
<geneLocation type="plasmid" evidence="2">
    <name>pLA2</name>
</geneLocation>
<evidence type="ECO:0000313" key="3">
    <source>
        <dbReference type="Proteomes" id="UP000004030"/>
    </source>
</evidence>
<organism evidence="2 3">
    <name type="scientific">Novosphingobium pentaromativorans US6-1</name>
    <dbReference type="NCBI Taxonomy" id="1088721"/>
    <lineage>
        <taxon>Bacteria</taxon>
        <taxon>Pseudomonadati</taxon>
        <taxon>Pseudomonadota</taxon>
        <taxon>Alphaproteobacteria</taxon>
        <taxon>Sphingomonadales</taxon>
        <taxon>Sphingomonadaceae</taxon>
        <taxon>Novosphingobium</taxon>
    </lineage>
</organism>
<dbReference type="EMBL" id="AGFM01000123">
    <property type="protein sequence ID" value="EHJ57880.1"/>
    <property type="molecule type" value="Genomic_DNA"/>
</dbReference>
<sequence length="68" mass="6850">MGFPFLIEPKAMTGHRLLPKAGDAGPGNAANGADQGGGGSPALHGAQRRKGGETRLIAKRSRAAAETV</sequence>
<dbReference type="Proteomes" id="UP000004030">
    <property type="component" value="Unassembled WGS sequence"/>
</dbReference>
<name>G6ELJ9_9SPHN</name>
<dbReference type="KEGG" id="npn:JI59_26340"/>
<keyword evidence="3" id="KW-1185">Reference proteome</keyword>
<evidence type="ECO:0000256" key="1">
    <source>
        <dbReference type="SAM" id="MobiDB-lite"/>
    </source>
</evidence>
<evidence type="ECO:0000313" key="2">
    <source>
        <dbReference type="EMBL" id="EHJ57880.1"/>
    </source>
</evidence>
<gene>
    <name evidence="2" type="ORF">NSU_pLA2073</name>
</gene>
<keyword evidence="2" id="KW-0614">Plasmid</keyword>
<feature type="compositionally biased region" description="Low complexity" evidence="1">
    <location>
        <begin position="21"/>
        <end position="33"/>
    </location>
</feature>
<comment type="caution">
    <text evidence="2">The sequence shown here is derived from an EMBL/GenBank/DDBJ whole genome shotgun (WGS) entry which is preliminary data.</text>
</comment>
<feature type="region of interest" description="Disordered" evidence="1">
    <location>
        <begin position="16"/>
        <end position="68"/>
    </location>
</feature>
<proteinExistence type="predicted"/>
<dbReference type="AlphaFoldDB" id="G6ELJ9"/>